<evidence type="ECO:0000313" key="2">
    <source>
        <dbReference type="Proteomes" id="UP001383192"/>
    </source>
</evidence>
<reference evidence="1 2" key="1">
    <citation type="submission" date="2024-01" db="EMBL/GenBank/DDBJ databases">
        <title>A draft genome for a cacao thread blight-causing isolate of Paramarasmius palmivorus.</title>
        <authorList>
            <person name="Baruah I.K."/>
            <person name="Bukari Y."/>
            <person name="Amoako-Attah I."/>
            <person name="Meinhardt L.W."/>
            <person name="Bailey B.A."/>
            <person name="Cohen S.P."/>
        </authorList>
    </citation>
    <scope>NUCLEOTIDE SEQUENCE [LARGE SCALE GENOMIC DNA]</scope>
    <source>
        <strain evidence="1 2">GH-12</strain>
    </source>
</reference>
<comment type="caution">
    <text evidence="1">The sequence shown here is derived from an EMBL/GenBank/DDBJ whole genome shotgun (WGS) entry which is preliminary data.</text>
</comment>
<dbReference type="Proteomes" id="UP001383192">
    <property type="component" value="Unassembled WGS sequence"/>
</dbReference>
<evidence type="ECO:0000313" key="1">
    <source>
        <dbReference type="EMBL" id="KAK7046087.1"/>
    </source>
</evidence>
<gene>
    <name evidence="1" type="ORF">VNI00_007082</name>
</gene>
<sequence>MAYEDKIVSAPSNVDVLDVDLVGFNYSDPAFIEFQHILNDMFQQGECGLINDPTTIYDSSYIPPTDFSDLNLFSPPPEASTQLYDNTAALQDYRLPSMPAPAMPQPKAHLTFIEQPPVNSLRRVTSPYTDISAATTPDILEGARYEKIYSIYQLPG</sequence>
<dbReference type="EMBL" id="JAYKXP010000022">
    <property type="protein sequence ID" value="KAK7046087.1"/>
    <property type="molecule type" value="Genomic_DNA"/>
</dbReference>
<dbReference type="AlphaFoldDB" id="A0AAW0D0R4"/>
<accession>A0AAW0D0R4</accession>
<organism evidence="1 2">
    <name type="scientific">Paramarasmius palmivorus</name>
    <dbReference type="NCBI Taxonomy" id="297713"/>
    <lineage>
        <taxon>Eukaryota</taxon>
        <taxon>Fungi</taxon>
        <taxon>Dikarya</taxon>
        <taxon>Basidiomycota</taxon>
        <taxon>Agaricomycotina</taxon>
        <taxon>Agaricomycetes</taxon>
        <taxon>Agaricomycetidae</taxon>
        <taxon>Agaricales</taxon>
        <taxon>Marasmiineae</taxon>
        <taxon>Marasmiaceae</taxon>
        <taxon>Paramarasmius</taxon>
    </lineage>
</organism>
<keyword evidence="2" id="KW-1185">Reference proteome</keyword>
<proteinExistence type="predicted"/>
<name>A0AAW0D0R4_9AGAR</name>
<protein>
    <submittedName>
        <fullName evidence="1">Uncharacterized protein</fullName>
    </submittedName>
</protein>